<protein>
    <submittedName>
        <fullName evidence="4">ATP-binding protein</fullName>
    </submittedName>
</protein>
<dbReference type="PANTHER" id="PTHR35526">
    <property type="entry name" value="ANTI-SIGMA-F FACTOR RSBW-RELATED"/>
    <property type="match status" value="1"/>
</dbReference>
<dbReference type="Gene3D" id="3.30.565.10">
    <property type="entry name" value="Histidine kinase-like ATPase, C-terminal domain"/>
    <property type="match status" value="1"/>
</dbReference>
<sequence length="281" mass="29120">MLGLTGELSRRSGGSACAAVFTALVGADRVLVDVSGLRLASSAAAQVLPSALLAAGGWPWARLALFGADRTLAAALWAARVPSAVPLAPDEATARRLLDVRPPFVARRLDLPEAPSSAHRARLFVGSACDDWDPAHDHPSAAQLHDDAVMVVNELVTNAVTHARTGCRVAVQLAGSRLEIAVRDYRRNWTTSGHPATAPRGEWRGLSLVAALSREWGVSPADGGKVVWAVLPPAPAAVRGTGHGGASRSGRSEGGPTRPRRLVPVAGTGRPSQRGTAPGKA</sequence>
<evidence type="ECO:0000313" key="5">
    <source>
        <dbReference type="Proteomes" id="UP000505377"/>
    </source>
</evidence>
<keyword evidence="1" id="KW-0418">Kinase</keyword>
<keyword evidence="1" id="KW-0723">Serine/threonine-protein kinase</keyword>
<proteinExistence type="predicted"/>
<dbReference type="GO" id="GO:0004674">
    <property type="term" value="F:protein serine/threonine kinase activity"/>
    <property type="evidence" value="ECO:0007669"/>
    <property type="project" value="UniProtKB-KW"/>
</dbReference>
<dbReference type="KEGG" id="pbro:HOP40_28485"/>
<keyword evidence="5" id="KW-1185">Reference proteome</keyword>
<reference evidence="4 5" key="1">
    <citation type="submission" date="2020-05" db="EMBL/GenBank/DDBJ databases">
        <authorList>
            <person name="Mo P."/>
        </authorList>
    </citation>
    <scope>NUCLEOTIDE SEQUENCE [LARGE SCALE GENOMIC DNA]</scope>
    <source>
        <strain evidence="4 5">Gen01</strain>
    </source>
</reference>
<accession>A0A6M6JS12</accession>
<keyword evidence="4" id="KW-0547">Nucleotide-binding</keyword>
<dbReference type="EMBL" id="CP053564">
    <property type="protein sequence ID" value="QJY49209.1"/>
    <property type="molecule type" value="Genomic_DNA"/>
</dbReference>
<organism evidence="4 5">
    <name type="scientific">Pseudonocardia broussonetiae</name>
    <dbReference type="NCBI Taxonomy" id="2736640"/>
    <lineage>
        <taxon>Bacteria</taxon>
        <taxon>Bacillati</taxon>
        <taxon>Actinomycetota</taxon>
        <taxon>Actinomycetes</taxon>
        <taxon>Pseudonocardiales</taxon>
        <taxon>Pseudonocardiaceae</taxon>
        <taxon>Pseudonocardia</taxon>
    </lineage>
</organism>
<evidence type="ECO:0000259" key="3">
    <source>
        <dbReference type="Pfam" id="PF13581"/>
    </source>
</evidence>
<gene>
    <name evidence="4" type="ORF">HOP40_28485</name>
</gene>
<dbReference type="RefSeq" id="WP_172164456.1">
    <property type="nucleotide sequence ID" value="NZ_CP053564.1"/>
</dbReference>
<evidence type="ECO:0000256" key="1">
    <source>
        <dbReference type="ARBA" id="ARBA00022527"/>
    </source>
</evidence>
<dbReference type="CDD" id="cd16936">
    <property type="entry name" value="HATPase_RsbW-like"/>
    <property type="match status" value="1"/>
</dbReference>
<name>A0A6M6JS12_9PSEU</name>
<dbReference type="InterPro" id="IPR050267">
    <property type="entry name" value="Anti-sigma-factor_SerPK"/>
</dbReference>
<dbReference type="Proteomes" id="UP000505377">
    <property type="component" value="Chromosome"/>
</dbReference>
<keyword evidence="4" id="KW-0067">ATP-binding</keyword>
<keyword evidence="1" id="KW-0808">Transferase</keyword>
<evidence type="ECO:0000313" key="4">
    <source>
        <dbReference type="EMBL" id="QJY49209.1"/>
    </source>
</evidence>
<feature type="domain" description="Histidine kinase/HSP90-like ATPase" evidence="3">
    <location>
        <begin position="142"/>
        <end position="230"/>
    </location>
</feature>
<dbReference type="Pfam" id="PF13581">
    <property type="entry name" value="HATPase_c_2"/>
    <property type="match status" value="1"/>
</dbReference>
<dbReference type="InterPro" id="IPR003594">
    <property type="entry name" value="HATPase_dom"/>
</dbReference>
<dbReference type="PANTHER" id="PTHR35526:SF3">
    <property type="entry name" value="ANTI-SIGMA-F FACTOR RSBW"/>
    <property type="match status" value="1"/>
</dbReference>
<dbReference type="SUPFAM" id="SSF55874">
    <property type="entry name" value="ATPase domain of HSP90 chaperone/DNA topoisomerase II/histidine kinase"/>
    <property type="match status" value="1"/>
</dbReference>
<dbReference type="AlphaFoldDB" id="A0A6M6JS12"/>
<evidence type="ECO:0000256" key="2">
    <source>
        <dbReference type="SAM" id="MobiDB-lite"/>
    </source>
</evidence>
<dbReference type="GO" id="GO:0005524">
    <property type="term" value="F:ATP binding"/>
    <property type="evidence" value="ECO:0007669"/>
    <property type="project" value="UniProtKB-KW"/>
</dbReference>
<feature type="region of interest" description="Disordered" evidence="2">
    <location>
        <begin position="237"/>
        <end position="281"/>
    </location>
</feature>
<dbReference type="InterPro" id="IPR036890">
    <property type="entry name" value="HATPase_C_sf"/>
</dbReference>